<reference evidence="1" key="1">
    <citation type="submission" date="2022-03" db="EMBL/GenBank/DDBJ databases">
        <authorList>
            <person name="Martin C."/>
        </authorList>
    </citation>
    <scope>NUCLEOTIDE SEQUENCE</scope>
</reference>
<sequence>VIVKDEVTAVQTTVVDLLKRLNTKHVASHHHQPHPLQSVTGNLGEITHHMEHVLKKDYRRRRNAINPVFQHAIEPDNAAVQYLDIMVQDIVVDLQKNIKENL</sequence>
<keyword evidence="2" id="KW-1185">Reference proteome</keyword>
<gene>
    <name evidence="1" type="ORF">OFUS_LOCUS8772</name>
</gene>
<name>A0A8S4NPP9_OWEFU</name>
<dbReference type="EMBL" id="CAIIXF020000004">
    <property type="protein sequence ID" value="CAH1782311.1"/>
    <property type="molecule type" value="Genomic_DNA"/>
</dbReference>
<evidence type="ECO:0000313" key="1">
    <source>
        <dbReference type="EMBL" id="CAH1782311.1"/>
    </source>
</evidence>
<comment type="caution">
    <text evidence="1">The sequence shown here is derived from an EMBL/GenBank/DDBJ whole genome shotgun (WGS) entry which is preliminary data.</text>
</comment>
<dbReference type="AlphaFoldDB" id="A0A8S4NPP9"/>
<accession>A0A8S4NPP9</accession>
<organism evidence="1 2">
    <name type="scientific">Owenia fusiformis</name>
    <name type="common">Polychaete worm</name>
    <dbReference type="NCBI Taxonomy" id="6347"/>
    <lineage>
        <taxon>Eukaryota</taxon>
        <taxon>Metazoa</taxon>
        <taxon>Spiralia</taxon>
        <taxon>Lophotrochozoa</taxon>
        <taxon>Annelida</taxon>
        <taxon>Polychaeta</taxon>
        <taxon>Sedentaria</taxon>
        <taxon>Canalipalpata</taxon>
        <taxon>Sabellida</taxon>
        <taxon>Oweniida</taxon>
        <taxon>Oweniidae</taxon>
        <taxon>Owenia</taxon>
    </lineage>
</organism>
<feature type="non-terminal residue" evidence="1">
    <location>
        <position position="102"/>
    </location>
</feature>
<feature type="non-terminal residue" evidence="1">
    <location>
        <position position="1"/>
    </location>
</feature>
<evidence type="ECO:0000313" key="2">
    <source>
        <dbReference type="Proteomes" id="UP000749559"/>
    </source>
</evidence>
<dbReference type="Proteomes" id="UP000749559">
    <property type="component" value="Unassembled WGS sequence"/>
</dbReference>
<proteinExistence type="predicted"/>
<protein>
    <submittedName>
        <fullName evidence="1">Uncharacterized protein</fullName>
    </submittedName>
</protein>